<feature type="non-terminal residue" evidence="1">
    <location>
        <position position="178"/>
    </location>
</feature>
<dbReference type="EMBL" id="BARW01030547">
    <property type="protein sequence ID" value="GAJ07127.1"/>
    <property type="molecule type" value="Genomic_DNA"/>
</dbReference>
<protein>
    <recommendedName>
        <fullName evidence="2">C_GCAxxG_C_C family protein</fullName>
    </recommendedName>
</protein>
<sequence length="178" mass="19504">MPDYPALKKKVDELGERVWDVAAIEARIKKLVAEGIPKKTLNPKEMLANKEQILNRVQLRAEEYNAITKNCAQGTALALMEEFGLGNMEIIKALTPFPGLGGTGDMCGGITGSLITFGLYFGSNTPLDFEAMNNTIMTSQKFMALFEGQMGHMYCADIIETVILGHRLNPGESEEAMV</sequence>
<accession>X1UU33</accession>
<name>X1UU33_9ZZZZ</name>
<dbReference type="InterPro" id="IPR010181">
    <property type="entry name" value="CGCAxxGCC_motif"/>
</dbReference>
<evidence type="ECO:0000313" key="1">
    <source>
        <dbReference type="EMBL" id="GAJ07127.1"/>
    </source>
</evidence>
<evidence type="ECO:0008006" key="2">
    <source>
        <dbReference type="Google" id="ProtNLM"/>
    </source>
</evidence>
<dbReference type="AlphaFoldDB" id="X1UU33"/>
<organism evidence="1">
    <name type="scientific">marine sediment metagenome</name>
    <dbReference type="NCBI Taxonomy" id="412755"/>
    <lineage>
        <taxon>unclassified sequences</taxon>
        <taxon>metagenomes</taxon>
        <taxon>ecological metagenomes</taxon>
    </lineage>
</organism>
<proteinExistence type="predicted"/>
<dbReference type="Pfam" id="PF09719">
    <property type="entry name" value="C_GCAxxG_C_C"/>
    <property type="match status" value="1"/>
</dbReference>
<comment type="caution">
    <text evidence="1">The sequence shown here is derived from an EMBL/GenBank/DDBJ whole genome shotgun (WGS) entry which is preliminary data.</text>
</comment>
<reference evidence="1" key="1">
    <citation type="journal article" date="2014" name="Front. Microbiol.">
        <title>High frequency of phylogenetically diverse reductive dehalogenase-homologous genes in deep subseafloor sedimentary metagenomes.</title>
        <authorList>
            <person name="Kawai M."/>
            <person name="Futagami T."/>
            <person name="Toyoda A."/>
            <person name="Takaki Y."/>
            <person name="Nishi S."/>
            <person name="Hori S."/>
            <person name="Arai W."/>
            <person name="Tsubouchi T."/>
            <person name="Morono Y."/>
            <person name="Uchiyama I."/>
            <person name="Ito T."/>
            <person name="Fujiyama A."/>
            <person name="Inagaki F."/>
            <person name="Takami H."/>
        </authorList>
    </citation>
    <scope>NUCLEOTIDE SEQUENCE</scope>
    <source>
        <strain evidence="1">Expedition CK06-06</strain>
    </source>
</reference>
<gene>
    <name evidence="1" type="ORF">S12H4_48813</name>
</gene>